<dbReference type="InterPro" id="IPR019292">
    <property type="entry name" value="McrC"/>
</dbReference>
<dbReference type="EMBL" id="JARQDL010000002">
    <property type="protein sequence ID" value="MDT2945079.1"/>
    <property type="molecule type" value="Genomic_DNA"/>
</dbReference>
<dbReference type="PANTHER" id="PTHR38733:SF1">
    <property type="entry name" value="TYPE IV METHYL-DIRECTED RESTRICTION ENZYME ECOKMCRBC"/>
    <property type="match status" value="1"/>
</dbReference>
<reference evidence="1" key="1">
    <citation type="submission" date="2023-03" db="EMBL/GenBank/DDBJ databases">
        <authorList>
            <person name="Shen W."/>
            <person name="Cai J."/>
        </authorList>
    </citation>
    <scope>NUCLEOTIDE SEQUENCE</scope>
    <source>
        <strain evidence="1">Y37</strain>
    </source>
</reference>
<protein>
    <submittedName>
        <fullName evidence="1">3-isopropylmalate dehydrogenase</fullName>
    </submittedName>
</protein>
<sequence length="431" mass="50640">MILIKDNSDVSEYKSNPIIQELKDRDLANLEKEGFIIFPSTLIRSDDLDKDSQIFMSHNEKIRTGNIVGFLKKGKKEVRICSRFYDAGVNKEDYFLRFLLQKVLNINVVNTNINTDSNNEFYDLLVYLFPIYFENALNKGVYKEYTTKKYNNANVKGVVNVAKHLKTNIPFQGKIAYETREFSFDNKITQLVRHTLEKLRKDYELNFLGIENIKENIRSIEQVTQTYSKYDRLDVLQENISNPVRHGYFEEYYLLQKICIKILNENKIAFGEEGQEAQGIIIDVAWLWEEYLNTLLKEEYEHPQNKNSSGGISLFVDRTHTIYPDFYKVDKTKVIDAKYKNLDQRGMKREDRYQIISYLHILKAQTAGIAYPSRMFNQNKDMGILDGYGGRLFKIPLLIPQDSKSYEEFCEIMQQSEQRFVEELDLDIFGI</sequence>
<dbReference type="Proteomes" id="UP001250218">
    <property type="component" value="Unassembled WGS sequence"/>
</dbReference>
<dbReference type="RefSeq" id="WP_311802734.1">
    <property type="nucleotide sequence ID" value="NZ_JARQCI010000003.1"/>
</dbReference>
<dbReference type="PANTHER" id="PTHR38733">
    <property type="entry name" value="PROTEIN MCRC"/>
    <property type="match status" value="1"/>
</dbReference>
<comment type="caution">
    <text evidence="1">The sequence shown here is derived from an EMBL/GenBank/DDBJ whole genome shotgun (WGS) entry which is preliminary data.</text>
</comment>
<dbReference type="Pfam" id="PF10117">
    <property type="entry name" value="McrBC"/>
    <property type="match status" value="1"/>
</dbReference>
<accession>A0AAP5UDQ8</accession>
<organism evidence="1 2">
    <name type="scientific">Lactococcus lactis</name>
    <dbReference type="NCBI Taxonomy" id="1358"/>
    <lineage>
        <taxon>Bacteria</taxon>
        <taxon>Bacillati</taxon>
        <taxon>Bacillota</taxon>
        <taxon>Bacilli</taxon>
        <taxon>Lactobacillales</taxon>
        <taxon>Streptococcaceae</taxon>
        <taxon>Lactococcus</taxon>
    </lineage>
</organism>
<evidence type="ECO:0000313" key="2">
    <source>
        <dbReference type="Proteomes" id="UP001250218"/>
    </source>
</evidence>
<name>A0AAP5UDQ8_9LACT</name>
<evidence type="ECO:0000313" key="1">
    <source>
        <dbReference type="EMBL" id="MDT2945079.1"/>
    </source>
</evidence>
<proteinExistence type="predicted"/>
<gene>
    <name evidence="1" type="ORF">P7I04_03385</name>
</gene>
<dbReference type="AlphaFoldDB" id="A0AAP5UDQ8"/>